<dbReference type="PANTHER" id="PTHR21666">
    <property type="entry name" value="PEPTIDASE-RELATED"/>
    <property type="match status" value="1"/>
</dbReference>
<dbReference type="Proteomes" id="UP001501725">
    <property type="component" value="Unassembled WGS sequence"/>
</dbReference>
<dbReference type="InterPro" id="IPR011055">
    <property type="entry name" value="Dup_hybrid_motif"/>
</dbReference>
<feature type="chain" id="PRO_5045121064" description="M23ase beta-sheet core domain-containing protein" evidence="1">
    <location>
        <begin position="19"/>
        <end position="270"/>
    </location>
</feature>
<dbReference type="InterPro" id="IPR016047">
    <property type="entry name" value="M23ase_b-sheet_dom"/>
</dbReference>
<feature type="signal peptide" evidence="1">
    <location>
        <begin position="1"/>
        <end position="18"/>
    </location>
</feature>
<dbReference type="EMBL" id="BAABGY010000007">
    <property type="protein sequence ID" value="GAA4331394.1"/>
    <property type="molecule type" value="Genomic_DNA"/>
</dbReference>
<evidence type="ECO:0000259" key="2">
    <source>
        <dbReference type="Pfam" id="PF01551"/>
    </source>
</evidence>
<evidence type="ECO:0000256" key="1">
    <source>
        <dbReference type="SAM" id="SignalP"/>
    </source>
</evidence>
<dbReference type="Gene3D" id="2.70.70.10">
    <property type="entry name" value="Glucose Permease (Domain IIA)"/>
    <property type="match status" value="1"/>
</dbReference>
<comment type="caution">
    <text evidence="3">The sequence shown here is derived from an EMBL/GenBank/DDBJ whole genome shotgun (WGS) entry which is preliminary data.</text>
</comment>
<dbReference type="PANTHER" id="PTHR21666:SF294">
    <property type="entry name" value="PEPTIDASE M23"/>
    <property type="match status" value="1"/>
</dbReference>
<dbReference type="InterPro" id="IPR050570">
    <property type="entry name" value="Cell_wall_metabolism_enzyme"/>
</dbReference>
<dbReference type="SUPFAM" id="SSF51261">
    <property type="entry name" value="Duplicated hybrid motif"/>
    <property type="match status" value="1"/>
</dbReference>
<feature type="domain" description="M23ase beta-sheet core" evidence="2">
    <location>
        <begin position="140"/>
        <end position="237"/>
    </location>
</feature>
<accession>A0ABP8GXF8</accession>
<keyword evidence="4" id="KW-1185">Reference proteome</keyword>
<proteinExistence type="predicted"/>
<evidence type="ECO:0000313" key="4">
    <source>
        <dbReference type="Proteomes" id="UP001501725"/>
    </source>
</evidence>
<gene>
    <name evidence="3" type="ORF">GCM10023184_23210</name>
</gene>
<name>A0ABP8GXF8_9BACT</name>
<dbReference type="RefSeq" id="WP_345255883.1">
    <property type="nucleotide sequence ID" value="NZ_BAABGY010000007.1"/>
</dbReference>
<evidence type="ECO:0000313" key="3">
    <source>
        <dbReference type="EMBL" id="GAA4331394.1"/>
    </source>
</evidence>
<keyword evidence="1" id="KW-0732">Signal</keyword>
<organism evidence="3 4">
    <name type="scientific">Flaviaesturariibacter amylovorans</name>
    <dbReference type="NCBI Taxonomy" id="1084520"/>
    <lineage>
        <taxon>Bacteria</taxon>
        <taxon>Pseudomonadati</taxon>
        <taxon>Bacteroidota</taxon>
        <taxon>Chitinophagia</taxon>
        <taxon>Chitinophagales</taxon>
        <taxon>Chitinophagaceae</taxon>
        <taxon>Flaviaestuariibacter</taxon>
    </lineage>
</organism>
<protein>
    <recommendedName>
        <fullName evidence="2">M23ase beta-sheet core domain-containing protein</fullName>
    </recommendedName>
</protein>
<reference evidence="4" key="1">
    <citation type="journal article" date="2019" name="Int. J. Syst. Evol. Microbiol.">
        <title>The Global Catalogue of Microorganisms (GCM) 10K type strain sequencing project: providing services to taxonomists for standard genome sequencing and annotation.</title>
        <authorList>
            <consortium name="The Broad Institute Genomics Platform"/>
            <consortium name="The Broad Institute Genome Sequencing Center for Infectious Disease"/>
            <person name="Wu L."/>
            <person name="Ma J."/>
        </authorList>
    </citation>
    <scope>NUCLEOTIDE SEQUENCE [LARGE SCALE GENOMIC DNA]</scope>
    <source>
        <strain evidence="4">JCM 17919</strain>
    </source>
</reference>
<dbReference type="CDD" id="cd12797">
    <property type="entry name" value="M23_peptidase"/>
    <property type="match status" value="1"/>
</dbReference>
<dbReference type="Pfam" id="PF01551">
    <property type="entry name" value="Peptidase_M23"/>
    <property type="match status" value="1"/>
</dbReference>
<sequence>MKRFLLLPVLLLSGLLFAQPAVKVFHERLPDGGGFVLYGNNEEWYPVSVFLDLKLDNLAFSEGGKTQFLLPPRSEKLRIGDVKPEKAGTAFKFSFRYNTATGDVDAVHDDSYVYDLPFATGGSFLLFQGYNGNFSHRGESALDFTMPEGTEIRAAREGTVVKVVQQHTQACASESCKQYNNYVTIRHPDGTFGHYAHIAPNGALVKLGDSVRRGDPIARSGNTGWTSGPHLHFVVYRGDFGKWKTLPTRFRVSAGETGALKEGVTYTRTY</sequence>